<evidence type="ECO:0000313" key="2">
    <source>
        <dbReference type="Proteomes" id="UP000054564"/>
    </source>
</evidence>
<dbReference type="EMBL" id="AJIL01000045">
    <property type="protein sequence ID" value="KNE99533.1"/>
    <property type="molecule type" value="Genomic_DNA"/>
</dbReference>
<reference evidence="2" key="1">
    <citation type="submission" date="2014-03" db="EMBL/GenBank/DDBJ databases">
        <title>The Genome Sequence of Puccinia striiformis f. sp. tritici PST-78.</title>
        <authorList>
            <consortium name="The Broad Institute Genome Sequencing Platform"/>
            <person name="Cuomo C."/>
            <person name="Hulbert S."/>
            <person name="Chen X."/>
            <person name="Walker B."/>
            <person name="Young S.K."/>
            <person name="Zeng Q."/>
            <person name="Gargeya S."/>
            <person name="Fitzgerald M."/>
            <person name="Haas B."/>
            <person name="Abouelleil A."/>
            <person name="Alvarado L."/>
            <person name="Arachchi H.M."/>
            <person name="Berlin A.M."/>
            <person name="Chapman S.B."/>
            <person name="Goldberg J."/>
            <person name="Griggs A."/>
            <person name="Gujja S."/>
            <person name="Hansen M."/>
            <person name="Howarth C."/>
            <person name="Imamovic A."/>
            <person name="Larimer J."/>
            <person name="McCowan C."/>
            <person name="Montmayeur A."/>
            <person name="Murphy C."/>
            <person name="Neiman D."/>
            <person name="Pearson M."/>
            <person name="Priest M."/>
            <person name="Roberts A."/>
            <person name="Saif S."/>
            <person name="Shea T."/>
            <person name="Sisk P."/>
            <person name="Sykes S."/>
            <person name="Wortman J."/>
            <person name="Nusbaum C."/>
            <person name="Birren B."/>
        </authorList>
    </citation>
    <scope>NUCLEOTIDE SEQUENCE [LARGE SCALE GENOMIC DNA]</scope>
    <source>
        <strain evidence="2">race PST-78</strain>
    </source>
</reference>
<organism evidence="1 2">
    <name type="scientific">Puccinia striiformis f. sp. tritici PST-78</name>
    <dbReference type="NCBI Taxonomy" id="1165861"/>
    <lineage>
        <taxon>Eukaryota</taxon>
        <taxon>Fungi</taxon>
        <taxon>Dikarya</taxon>
        <taxon>Basidiomycota</taxon>
        <taxon>Pucciniomycotina</taxon>
        <taxon>Pucciniomycetes</taxon>
        <taxon>Pucciniales</taxon>
        <taxon>Pucciniaceae</taxon>
        <taxon>Puccinia</taxon>
    </lineage>
</organism>
<name>A0A0L0VJT6_9BASI</name>
<proteinExistence type="predicted"/>
<sequence>MDQSCPPLSPEKLERVREIDHLLTQERLFLTQAASRAYHGTPLATDPVDILHPNNTVNAIVLRHTIRLINLRRVTIYGPNVRKRHQPDASWSPILVSMYVDHPVAFDPVSTTVIPPRPGSPLMDQSCPPLSPEKLERVREIDHLLTQERLFLTQAASRAYHGTPLATDPVDILHPNNTVNAIVLRHTIRLINLRRVTIYGPNVRKRHQPDASWSPILVSMYVDHPVAFDPVSTTVIPPRPGSPLIRGPVATTSVHRAEDTTPQTIILKRKRSFYDLTLGAFDAATSDTPVEALGPWSQAQTDRYIRHSYVRQVRQNTGRAAPAPRSPSPSFTE</sequence>
<comment type="caution">
    <text evidence="1">The sequence shown here is derived from an EMBL/GenBank/DDBJ whole genome shotgun (WGS) entry which is preliminary data.</text>
</comment>
<protein>
    <submittedName>
        <fullName evidence="1">Uncharacterized protein</fullName>
    </submittedName>
</protein>
<keyword evidence="2" id="KW-1185">Reference proteome</keyword>
<accession>A0A0L0VJT6</accession>
<gene>
    <name evidence="1" type="ORF">PSTG_07247</name>
</gene>
<dbReference type="Proteomes" id="UP000054564">
    <property type="component" value="Unassembled WGS sequence"/>
</dbReference>
<evidence type="ECO:0000313" key="1">
    <source>
        <dbReference type="EMBL" id="KNE99533.1"/>
    </source>
</evidence>
<dbReference type="AlphaFoldDB" id="A0A0L0VJT6"/>